<feature type="transmembrane region" description="Helical" evidence="2">
    <location>
        <begin position="167"/>
        <end position="186"/>
    </location>
</feature>
<feature type="transmembrane region" description="Helical" evidence="2">
    <location>
        <begin position="100"/>
        <end position="117"/>
    </location>
</feature>
<keyword evidence="4" id="KW-1185">Reference proteome</keyword>
<feature type="transmembrane region" description="Helical" evidence="2">
    <location>
        <begin position="51"/>
        <end position="79"/>
    </location>
</feature>
<keyword evidence="2" id="KW-1133">Transmembrane helix</keyword>
<feature type="transmembrane region" description="Helical" evidence="2">
    <location>
        <begin position="358"/>
        <end position="382"/>
    </location>
</feature>
<feature type="transmembrane region" description="Helical" evidence="2">
    <location>
        <begin position="280"/>
        <end position="298"/>
    </location>
</feature>
<dbReference type="AlphaFoldDB" id="A0AAV7KIM3"/>
<feature type="transmembrane region" description="Helical" evidence="2">
    <location>
        <begin position="418"/>
        <end position="440"/>
    </location>
</feature>
<feature type="transmembrane region" description="Helical" evidence="2">
    <location>
        <begin position="137"/>
        <end position="155"/>
    </location>
</feature>
<accession>A0AAV7KIM3</accession>
<name>A0AAV7KIM3_9METZ</name>
<feature type="transmembrane region" description="Helical" evidence="2">
    <location>
        <begin position="389"/>
        <end position="412"/>
    </location>
</feature>
<dbReference type="Proteomes" id="UP001165289">
    <property type="component" value="Unassembled WGS sequence"/>
</dbReference>
<dbReference type="GO" id="GO:0042910">
    <property type="term" value="F:xenobiotic transmembrane transporter activity"/>
    <property type="evidence" value="ECO:0007669"/>
    <property type="project" value="InterPro"/>
</dbReference>
<feature type="transmembrane region" description="Helical" evidence="2">
    <location>
        <begin position="192"/>
        <end position="215"/>
    </location>
</feature>
<organism evidence="3 4">
    <name type="scientific">Oopsacas minuta</name>
    <dbReference type="NCBI Taxonomy" id="111878"/>
    <lineage>
        <taxon>Eukaryota</taxon>
        <taxon>Metazoa</taxon>
        <taxon>Porifera</taxon>
        <taxon>Hexactinellida</taxon>
        <taxon>Hexasterophora</taxon>
        <taxon>Lyssacinosida</taxon>
        <taxon>Leucopsacidae</taxon>
        <taxon>Oopsacas</taxon>
    </lineage>
</organism>
<dbReference type="NCBIfam" id="TIGR00797">
    <property type="entry name" value="matE"/>
    <property type="match status" value="1"/>
</dbReference>
<dbReference type="GO" id="GO:0015297">
    <property type="term" value="F:antiporter activity"/>
    <property type="evidence" value="ECO:0007669"/>
    <property type="project" value="InterPro"/>
</dbReference>
<feature type="transmembrane region" description="Helical" evidence="2">
    <location>
        <begin position="318"/>
        <end position="338"/>
    </location>
</feature>
<comment type="similarity">
    <text evidence="1 2">Belongs to the multi antimicrobial extrusion (MATE) (TC 2.A.66.1) family.</text>
</comment>
<dbReference type="PANTHER" id="PTHR11206">
    <property type="entry name" value="MULTIDRUG RESISTANCE PROTEIN"/>
    <property type="match status" value="1"/>
</dbReference>
<keyword evidence="2" id="KW-0812">Transmembrane</keyword>
<comment type="caution">
    <text evidence="3">The sequence shown here is derived from an EMBL/GenBank/DDBJ whole genome shotgun (WGS) entry which is preliminary data.</text>
</comment>
<feature type="transmembrane region" description="Helical" evidence="2">
    <location>
        <begin position="239"/>
        <end position="260"/>
    </location>
</feature>
<feature type="transmembrane region" description="Helical" evidence="2">
    <location>
        <begin position="12"/>
        <end position="31"/>
    </location>
</feature>
<dbReference type="InterPro" id="IPR002528">
    <property type="entry name" value="MATE_fam"/>
</dbReference>
<dbReference type="GO" id="GO:0016020">
    <property type="term" value="C:membrane"/>
    <property type="evidence" value="ECO:0007669"/>
    <property type="project" value="InterPro"/>
</dbReference>
<evidence type="ECO:0000313" key="3">
    <source>
        <dbReference type="EMBL" id="KAI6661257.1"/>
    </source>
</evidence>
<gene>
    <name evidence="3" type="ORF">LOD99_10078</name>
</gene>
<proteinExistence type="inferred from homology"/>
<dbReference type="EMBL" id="JAKMXF010000017">
    <property type="protein sequence ID" value="KAI6661257.1"/>
    <property type="molecule type" value="Genomic_DNA"/>
</dbReference>
<keyword evidence="2" id="KW-0472">Membrane</keyword>
<dbReference type="Pfam" id="PF01554">
    <property type="entry name" value="MatE"/>
    <property type="match status" value="2"/>
</dbReference>
<reference evidence="3 4" key="1">
    <citation type="journal article" date="2023" name="BMC Biol.">
        <title>The compact genome of the sponge Oopsacas minuta (Hexactinellida) is lacking key metazoan core genes.</title>
        <authorList>
            <person name="Santini S."/>
            <person name="Schenkelaars Q."/>
            <person name="Jourda C."/>
            <person name="Duchesne M."/>
            <person name="Belahbib H."/>
            <person name="Rocher C."/>
            <person name="Selva M."/>
            <person name="Riesgo A."/>
            <person name="Vervoort M."/>
            <person name="Leys S.P."/>
            <person name="Kodjabachian L."/>
            <person name="Le Bivic A."/>
            <person name="Borchiellini C."/>
            <person name="Claverie J.M."/>
            <person name="Renard E."/>
        </authorList>
    </citation>
    <scope>NUCLEOTIDE SEQUENCE [LARGE SCALE GENOMIC DNA]</scope>
    <source>
        <strain evidence="3">SPO-2</strain>
    </source>
</reference>
<evidence type="ECO:0000256" key="1">
    <source>
        <dbReference type="ARBA" id="ARBA00010199"/>
    </source>
</evidence>
<protein>
    <recommendedName>
        <fullName evidence="2">Multidrug and toxin extrusion protein</fullName>
    </recommendedName>
</protein>
<sequence length="464" mass="51023">MESIWIFLKEELLILAKLIIPIYFTIFISNINSLFLPAIFAGHIGDVAKNYAVVGLSTCFVTTAGIYAHNFISCAVNTLGSQAYGAGKNKELGTLLQRGLLIHSLMSLTIAIIWINAENILLLLHQSPELSKMCGEFMWVMLPILPAYAIIYPTMRILQVQKIVLPTMIILVSSTLIESILCYVLTNYTLLGIKGIAIAVVITFIYQAIAHLVYIRCSSVWERIWGGFTWMALQKWGQYLYYGFPLLIMTLLHDGVFSLGNIVVGATSSNAAVDLSEYSAVLYIEYCLYVLSSCMNIASSIRVGILVGEDNISRMKKVCVLTTSVTLLLVLVQVSVLLAGSSLWGKMFISDQEVAQGIVNIIFVIAAYQPIDGVVENFLGILVGIGKQWLGIVFPIAFFVIATPSAILLSVVAKLGPLGYWMGIMIAFITRAIYLIPLNLCCVRWNKITSVLDSVSISPENNST</sequence>
<evidence type="ECO:0000256" key="2">
    <source>
        <dbReference type="RuleBase" id="RU004914"/>
    </source>
</evidence>
<evidence type="ECO:0000313" key="4">
    <source>
        <dbReference type="Proteomes" id="UP001165289"/>
    </source>
</evidence>